<reference evidence="6" key="1">
    <citation type="submission" date="2021-02" db="EMBL/GenBank/DDBJ databases">
        <title>Thiocyanate and organic carbon inputs drive convergent selection for specific autotrophic Afipia and Thiobacillus strains within complex microbiomes.</title>
        <authorList>
            <person name="Huddy R.J."/>
            <person name="Sachdeva R."/>
            <person name="Kadzinga F."/>
            <person name="Kantor R.S."/>
            <person name="Harrison S.T.L."/>
            <person name="Banfield J.F."/>
        </authorList>
    </citation>
    <scope>NUCLEOTIDE SEQUENCE</scope>
    <source>
        <strain evidence="6">SCN18_10_11_15_R4_P_38_20</strain>
    </source>
</reference>
<sequence length="251" mass="28329">MSETISAPLVDHLLELRRRLIYVLGGFLIAFMVSYHFSDEIFALLVKPLANVLEGKMGRRLIYTGLAEAFMTYLKVALFTATFITLPFFAIQVWLFISPGLFPVEKKVLLPFLISTPLFFGLGATFAYYFIIPPAWKFFLAFEETKASHILPIQLEARVSEYLAIVMQLILAFGTSFLLPVLLILLGRIGIITSQALATKRKYAFLLILIVAAIVTPPDVLSMIGLAFPLYFLYETSIFCVYFFEKRGSHA</sequence>
<keyword evidence="3 5" id="KW-1133">Transmembrane helix</keyword>
<dbReference type="InterPro" id="IPR002033">
    <property type="entry name" value="TatC"/>
</dbReference>
<comment type="caution">
    <text evidence="5">Lacks conserved residue(s) required for the propagation of feature annotation.</text>
</comment>
<dbReference type="EMBL" id="JAFKGL010000022">
    <property type="protein sequence ID" value="MBN9413394.1"/>
    <property type="molecule type" value="Genomic_DNA"/>
</dbReference>
<evidence type="ECO:0000256" key="2">
    <source>
        <dbReference type="ARBA" id="ARBA00022692"/>
    </source>
</evidence>
<keyword evidence="5" id="KW-0653">Protein transport</keyword>
<feature type="transmembrane region" description="Helical" evidence="5">
    <location>
        <begin position="203"/>
        <end position="220"/>
    </location>
</feature>
<feature type="transmembrane region" description="Helical" evidence="5">
    <location>
        <begin position="76"/>
        <end position="97"/>
    </location>
</feature>
<comment type="caution">
    <text evidence="6">The sequence shown here is derived from an EMBL/GenBank/DDBJ whole genome shotgun (WGS) entry which is preliminary data.</text>
</comment>
<feature type="transmembrane region" description="Helical" evidence="5">
    <location>
        <begin position="20"/>
        <end position="38"/>
    </location>
</feature>
<evidence type="ECO:0000256" key="5">
    <source>
        <dbReference type="HAMAP-Rule" id="MF_00902"/>
    </source>
</evidence>
<dbReference type="GO" id="GO:0033281">
    <property type="term" value="C:TAT protein transport complex"/>
    <property type="evidence" value="ECO:0007669"/>
    <property type="project" value="UniProtKB-UniRule"/>
</dbReference>
<evidence type="ECO:0000256" key="4">
    <source>
        <dbReference type="ARBA" id="ARBA00023136"/>
    </source>
</evidence>
<keyword evidence="2 5" id="KW-0812">Transmembrane</keyword>
<evidence type="ECO:0000313" key="6">
    <source>
        <dbReference type="EMBL" id="MBN9413394.1"/>
    </source>
</evidence>
<comment type="similarity">
    <text evidence="5">Belongs to the TatC family.</text>
</comment>
<comment type="subcellular location">
    <subcellularLocation>
        <location evidence="5">Cell membrane</location>
        <topology evidence="5">Multi-pass membrane protein</topology>
    </subcellularLocation>
    <subcellularLocation>
        <location evidence="1">Membrane</location>
        <topology evidence="1">Multi-pass membrane protein</topology>
    </subcellularLocation>
</comment>
<dbReference type="Proteomes" id="UP000664414">
    <property type="component" value="Unassembled WGS sequence"/>
</dbReference>
<dbReference type="Pfam" id="PF00902">
    <property type="entry name" value="TatC"/>
    <property type="match status" value="1"/>
</dbReference>
<dbReference type="HAMAP" id="MF_00902">
    <property type="entry name" value="TatC"/>
    <property type="match status" value="1"/>
</dbReference>
<keyword evidence="5" id="KW-0811">Translocation</keyword>
<protein>
    <recommendedName>
        <fullName evidence="5">Sec-independent protein translocase protein TatC</fullName>
    </recommendedName>
</protein>
<comment type="function">
    <text evidence="5">Part of the twin-arginine translocation (Tat) system that transports large folded proteins containing a characteristic twin-arginine motif in their signal peptide across membranes. Together with TatB, TatC is part of a receptor directly interacting with Tat signal peptides.</text>
</comment>
<dbReference type="PRINTS" id="PR01840">
    <property type="entry name" value="TATCFAMILY"/>
</dbReference>
<dbReference type="NCBIfam" id="TIGR00945">
    <property type="entry name" value="tatC"/>
    <property type="match status" value="1"/>
</dbReference>
<comment type="subunit">
    <text evidence="5">The Tat system comprises two distinct complexes: a TatABC complex, containing multiple copies of TatA, TatB and TatC subunits, and a separate TatA complex, containing only TatA subunits. Substrates initially bind to the TatABC complex, which probably triggers association of the separate TatA complex to form the active translocon.</text>
</comment>
<name>A0A8J7PT84_9PROT</name>
<dbReference type="AlphaFoldDB" id="A0A8J7PT84"/>
<dbReference type="PANTHER" id="PTHR30371:SF0">
    <property type="entry name" value="SEC-INDEPENDENT PROTEIN TRANSLOCASE PROTEIN TATC, CHLOROPLASTIC-RELATED"/>
    <property type="match status" value="1"/>
</dbReference>
<organism evidence="6 7">
    <name type="scientific">Candidatus Paracaedimonas acanthamoebae</name>
    <dbReference type="NCBI Taxonomy" id="244581"/>
    <lineage>
        <taxon>Bacteria</taxon>
        <taxon>Pseudomonadati</taxon>
        <taxon>Pseudomonadota</taxon>
        <taxon>Alphaproteobacteria</taxon>
        <taxon>Holosporales</taxon>
        <taxon>Caedimonadaceae</taxon>
        <taxon>Candidatus Paracaedimonas</taxon>
    </lineage>
</organism>
<proteinExistence type="inferred from homology"/>
<keyword evidence="5" id="KW-1003">Cell membrane</keyword>
<gene>
    <name evidence="5 6" type="primary">tatC</name>
    <name evidence="6" type="ORF">J0H12_05680</name>
</gene>
<dbReference type="GO" id="GO:0065002">
    <property type="term" value="P:intracellular protein transmembrane transport"/>
    <property type="evidence" value="ECO:0007669"/>
    <property type="project" value="TreeGrafter"/>
</dbReference>
<feature type="transmembrane region" description="Helical" evidence="5">
    <location>
        <begin position="162"/>
        <end position="191"/>
    </location>
</feature>
<evidence type="ECO:0000256" key="1">
    <source>
        <dbReference type="ARBA" id="ARBA00004141"/>
    </source>
</evidence>
<evidence type="ECO:0000313" key="7">
    <source>
        <dbReference type="Proteomes" id="UP000664414"/>
    </source>
</evidence>
<feature type="transmembrane region" description="Helical" evidence="5">
    <location>
        <begin position="109"/>
        <end position="131"/>
    </location>
</feature>
<evidence type="ECO:0000256" key="3">
    <source>
        <dbReference type="ARBA" id="ARBA00022989"/>
    </source>
</evidence>
<dbReference type="GO" id="GO:0043953">
    <property type="term" value="P:protein transport by the Tat complex"/>
    <property type="evidence" value="ECO:0007669"/>
    <property type="project" value="UniProtKB-UniRule"/>
</dbReference>
<dbReference type="GO" id="GO:0009977">
    <property type="term" value="F:proton motive force dependent protein transmembrane transporter activity"/>
    <property type="evidence" value="ECO:0007669"/>
    <property type="project" value="TreeGrafter"/>
</dbReference>
<keyword evidence="5" id="KW-0813">Transport</keyword>
<accession>A0A8J7PT84</accession>
<dbReference type="PANTHER" id="PTHR30371">
    <property type="entry name" value="SEC-INDEPENDENT PROTEIN TRANSLOCASE PROTEIN TATC"/>
    <property type="match status" value="1"/>
</dbReference>
<keyword evidence="4 5" id="KW-0472">Membrane</keyword>